<dbReference type="Proteomes" id="UP000270094">
    <property type="component" value="Unassembled WGS sequence"/>
</dbReference>
<dbReference type="OrthoDB" id="421838at2759"/>
<organism evidence="1 2">
    <name type="scientific">Strongylus vulgaris</name>
    <name type="common">Blood worm</name>
    <dbReference type="NCBI Taxonomy" id="40348"/>
    <lineage>
        <taxon>Eukaryota</taxon>
        <taxon>Metazoa</taxon>
        <taxon>Ecdysozoa</taxon>
        <taxon>Nematoda</taxon>
        <taxon>Chromadorea</taxon>
        <taxon>Rhabditida</taxon>
        <taxon>Rhabditina</taxon>
        <taxon>Rhabditomorpha</taxon>
        <taxon>Strongyloidea</taxon>
        <taxon>Strongylidae</taxon>
        <taxon>Strongylus</taxon>
    </lineage>
</organism>
<sequence length="106" mass="11437">ERGQTVYRAVRTIPASVRGVGVRRIVRNVSDNVGSGYQQASADSVKEPQRVIVFRQNTPTGTVLVRKAVPSGTPLPRTVNVASNGGVVRRFVTREAIARPLRGSDV</sequence>
<protein>
    <submittedName>
        <fullName evidence="1">Uncharacterized protein</fullName>
    </submittedName>
</protein>
<feature type="non-terminal residue" evidence="1">
    <location>
        <position position="1"/>
    </location>
</feature>
<keyword evidence="2" id="KW-1185">Reference proteome</keyword>
<name>A0A3P7KPW7_STRVU</name>
<dbReference type="EMBL" id="UYYB01012004">
    <property type="protein sequence ID" value="VDM69372.1"/>
    <property type="molecule type" value="Genomic_DNA"/>
</dbReference>
<accession>A0A3P7KPW7</accession>
<evidence type="ECO:0000313" key="2">
    <source>
        <dbReference type="Proteomes" id="UP000270094"/>
    </source>
</evidence>
<proteinExistence type="predicted"/>
<evidence type="ECO:0000313" key="1">
    <source>
        <dbReference type="EMBL" id="VDM69372.1"/>
    </source>
</evidence>
<gene>
    <name evidence="1" type="ORF">SVUK_LOCUS4370</name>
</gene>
<dbReference type="AlphaFoldDB" id="A0A3P7KPW7"/>
<reference evidence="1 2" key="1">
    <citation type="submission" date="2018-11" db="EMBL/GenBank/DDBJ databases">
        <authorList>
            <consortium name="Pathogen Informatics"/>
        </authorList>
    </citation>
    <scope>NUCLEOTIDE SEQUENCE [LARGE SCALE GENOMIC DNA]</scope>
</reference>